<dbReference type="Gene3D" id="1.10.10.10">
    <property type="entry name" value="Winged helix-like DNA-binding domain superfamily/Winged helix DNA-binding domain"/>
    <property type="match status" value="1"/>
</dbReference>
<feature type="transmembrane region" description="Helical" evidence="6">
    <location>
        <begin position="513"/>
        <end position="532"/>
    </location>
</feature>
<dbReference type="Gene3D" id="1.20.1070.10">
    <property type="entry name" value="Rhodopsin 7-helix transmembrane proteins"/>
    <property type="match status" value="1"/>
</dbReference>
<feature type="transmembrane region" description="Helical" evidence="6">
    <location>
        <begin position="370"/>
        <end position="390"/>
    </location>
</feature>
<dbReference type="CDD" id="cd04443">
    <property type="entry name" value="DEP_GPR155"/>
    <property type="match status" value="1"/>
</dbReference>
<feature type="transmembrane region" description="Helical" evidence="6">
    <location>
        <begin position="471"/>
        <end position="493"/>
    </location>
</feature>
<feature type="compositionally biased region" description="Low complexity" evidence="5">
    <location>
        <begin position="602"/>
        <end position="620"/>
    </location>
</feature>
<evidence type="ECO:0000313" key="9">
    <source>
        <dbReference type="Proteomes" id="UP001217089"/>
    </source>
</evidence>
<reference evidence="8 9" key="1">
    <citation type="submission" date="2022-12" db="EMBL/GenBank/DDBJ databases">
        <title>Chromosome-level genome of Tegillarca granosa.</title>
        <authorList>
            <person name="Kim J."/>
        </authorList>
    </citation>
    <scope>NUCLEOTIDE SEQUENCE [LARGE SCALE GENOMIC DNA]</scope>
    <source>
        <strain evidence="8">Teg-2019</strain>
        <tissue evidence="8">Adductor muscle</tissue>
    </source>
</reference>
<evidence type="ECO:0000256" key="4">
    <source>
        <dbReference type="ARBA" id="ARBA00023136"/>
    </source>
</evidence>
<dbReference type="Pfam" id="PF03547">
    <property type="entry name" value="Mem_trans"/>
    <property type="match status" value="1"/>
</dbReference>
<comment type="subcellular location">
    <subcellularLocation>
        <location evidence="1">Membrane</location>
        <topology evidence="1">Multi-pass membrane protein</topology>
    </subcellularLocation>
</comment>
<evidence type="ECO:0000256" key="6">
    <source>
        <dbReference type="SAM" id="Phobius"/>
    </source>
</evidence>
<feature type="transmembrane region" description="Helical" evidence="6">
    <location>
        <begin position="432"/>
        <end position="459"/>
    </location>
</feature>
<feature type="region of interest" description="Disordered" evidence="5">
    <location>
        <begin position="600"/>
        <end position="620"/>
    </location>
</feature>
<dbReference type="InterPro" id="IPR000591">
    <property type="entry name" value="DEP_dom"/>
</dbReference>
<feature type="transmembrane region" description="Helical" evidence="6">
    <location>
        <begin position="730"/>
        <end position="748"/>
    </location>
</feature>
<evidence type="ECO:0000256" key="1">
    <source>
        <dbReference type="ARBA" id="ARBA00004141"/>
    </source>
</evidence>
<feature type="domain" description="DEP" evidence="7">
    <location>
        <begin position="798"/>
        <end position="865"/>
    </location>
</feature>
<evidence type="ECO:0000259" key="7">
    <source>
        <dbReference type="PROSITE" id="PS50186"/>
    </source>
</evidence>
<dbReference type="PROSITE" id="PS50186">
    <property type="entry name" value="DEP"/>
    <property type="match status" value="1"/>
</dbReference>
<feature type="transmembrane region" description="Helical" evidence="6">
    <location>
        <begin position="52"/>
        <end position="68"/>
    </location>
</feature>
<dbReference type="PANTHER" id="PTHR22829:SF5">
    <property type="entry name" value="INTEGRAL MEMBRANE PROTEIN GPR155"/>
    <property type="match status" value="1"/>
</dbReference>
<evidence type="ECO:0000256" key="3">
    <source>
        <dbReference type="ARBA" id="ARBA00022989"/>
    </source>
</evidence>
<evidence type="ECO:0000256" key="2">
    <source>
        <dbReference type="ARBA" id="ARBA00022692"/>
    </source>
</evidence>
<dbReference type="SUPFAM" id="SSF46785">
    <property type="entry name" value="Winged helix' DNA-binding domain"/>
    <property type="match status" value="1"/>
</dbReference>
<name>A0ABQ9FA15_TEGGR</name>
<dbReference type="Pfam" id="PF00610">
    <property type="entry name" value="DEP"/>
    <property type="match status" value="1"/>
</dbReference>
<dbReference type="InterPro" id="IPR004776">
    <property type="entry name" value="Mem_transp_PIN-like"/>
</dbReference>
<dbReference type="SMART" id="SM00049">
    <property type="entry name" value="DEP"/>
    <property type="match status" value="1"/>
</dbReference>
<keyword evidence="9" id="KW-1185">Reference proteome</keyword>
<feature type="transmembrane region" description="Helical" evidence="6">
    <location>
        <begin position="80"/>
        <end position="103"/>
    </location>
</feature>
<feature type="transmembrane region" description="Helical" evidence="6">
    <location>
        <begin position="208"/>
        <end position="227"/>
    </location>
</feature>
<comment type="caution">
    <text evidence="8">The sequence shown here is derived from an EMBL/GenBank/DDBJ whole genome shotgun (WGS) entry which is preliminary data.</text>
</comment>
<feature type="transmembrane region" description="Helical" evidence="6">
    <location>
        <begin position="233"/>
        <end position="254"/>
    </location>
</feature>
<keyword evidence="4 6" id="KW-0472">Membrane</keyword>
<keyword evidence="2 6" id="KW-0812">Transmembrane</keyword>
<dbReference type="Proteomes" id="UP001217089">
    <property type="component" value="Unassembled WGS sequence"/>
</dbReference>
<proteinExistence type="predicted"/>
<sequence>MMLNITNSSSGGKGQEISIDNLYPAIVECFVVIFAGYVAGRMNLISSTQGKGIGTFVSNFCLPALLFKNMCLLDFSKVNWMFLLSILIAKSSVFLIVAVITLLAKRPRNYGYAGLFAIFATQSNDFALGYPIVNSTCYTVLFSVQALYEKSHPEYLSYIYLIAPISLLFLNPIGFSLLEVQKRKNSLEEHGTTHTGKCTMALHVIRGILCNPIVFMTFIGIAGNFLFQRQIPIVILSILNVLGDAFSASALFYLGLSLVGKVKGQVGIGLIVPLLLIGAKTLLLPLITWEIAGTLNSVLVDNGNNTESSSSLSMYGFLYGTFPTAPSCFPVATAMVACTFLSAPLMYVSARMMTVVVNNEMDYKGLLLEAAFDTSIISVVCCVWVLILMLLSRRFKKIPHMFLVFLLISNMISCIGMIIYDGQDHSKKWTHYLQFTMILVGALSARCWTAMISLTLYLLQSRSLCFVLRMKWWIIFFAFGLPTVGSGILFIAGTHHIHDEIDPSFHYGQDQSILSMLFLTMCSTINIVCLVLRQRTHREYQTLPQNSDEESSMLENSTSTKYEKSRKTKKVKLNRESRITQNGDASSVTEVPGIEDIIPFPTETTSLTSESSTNSDTSLTGETIEDKTCSYGSCSREQRRMCVGLLRSYNATEAVSTQYDDDDEPDITISQPTACKKRRDDFQSGKFLLLLVVLQCSMFVGLFLCIWRLFNKLTTGIYVEIEFLDGVFNYGQGFLIFAIFGFDTRFMILPFIRRWRRLVYGVEVVHVPDREDLEEETLHLCHQFVKYHRQNCIKQICRDRKYRLRTYSEVFSGTDMCDWLIEIGLAKDRGEAINYGRQLLIGQVISHVTSEHHFHDLPYFYNFTDHDLEDYT</sequence>
<dbReference type="EMBL" id="JARBDR010000342">
    <property type="protein sequence ID" value="KAJ8314204.1"/>
    <property type="molecule type" value="Genomic_DNA"/>
</dbReference>
<feature type="transmembrane region" description="Helical" evidence="6">
    <location>
        <begin position="22"/>
        <end position="40"/>
    </location>
</feature>
<protein>
    <recommendedName>
        <fullName evidence="7">DEP domain-containing protein</fullName>
    </recommendedName>
</protein>
<keyword evidence="3 6" id="KW-1133">Transmembrane helix</keyword>
<dbReference type="InterPro" id="IPR036390">
    <property type="entry name" value="WH_DNA-bd_sf"/>
</dbReference>
<dbReference type="InterPro" id="IPR051832">
    <property type="entry name" value="mTOR-Rac_regulators"/>
</dbReference>
<feature type="transmembrane region" description="Helical" evidence="6">
    <location>
        <begin position="687"/>
        <end position="710"/>
    </location>
</feature>
<feature type="transmembrane region" description="Helical" evidence="6">
    <location>
        <begin position="402"/>
        <end position="420"/>
    </location>
</feature>
<feature type="region of interest" description="Disordered" evidence="5">
    <location>
        <begin position="543"/>
        <end position="587"/>
    </location>
</feature>
<accession>A0ABQ9FA15</accession>
<evidence type="ECO:0000256" key="5">
    <source>
        <dbReference type="SAM" id="MobiDB-lite"/>
    </source>
</evidence>
<organism evidence="8 9">
    <name type="scientific">Tegillarca granosa</name>
    <name type="common">Malaysian cockle</name>
    <name type="synonym">Anadara granosa</name>
    <dbReference type="NCBI Taxonomy" id="220873"/>
    <lineage>
        <taxon>Eukaryota</taxon>
        <taxon>Metazoa</taxon>
        <taxon>Spiralia</taxon>
        <taxon>Lophotrochozoa</taxon>
        <taxon>Mollusca</taxon>
        <taxon>Bivalvia</taxon>
        <taxon>Autobranchia</taxon>
        <taxon>Pteriomorphia</taxon>
        <taxon>Arcoida</taxon>
        <taxon>Arcoidea</taxon>
        <taxon>Arcidae</taxon>
        <taxon>Tegillarca</taxon>
    </lineage>
</organism>
<feature type="transmembrane region" description="Helical" evidence="6">
    <location>
        <begin position="266"/>
        <end position="288"/>
    </location>
</feature>
<evidence type="ECO:0000313" key="8">
    <source>
        <dbReference type="EMBL" id="KAJ8314204.1"/>
    </source>
</evidence>
<feature type="transmembrane region" description="Helical" evidence="6">
    <location>
        <begin position="158"/>
        <end position="178"/>
    </location>
</feature>
<dbReference type="PANTHER" id="PTHR22829">
    <property type="entry name" value="DEP DOMAIN PROTEIN"/>
    <property type="match status" value="1"/>
</dbReference>
<dbReference type="InterPro" id="IPR037368">
    <property type="entry name" value="GPR155_DEP"/>
</dbReference>
<feature type="transmembrane region" description="Helical" evidence="6">
    <location>
        <begin position="332"/>
        <end position="350"/>
    </location>
</feature>
<gene>
    <name evidence="8" type="ORF">KUTeg_008765</name>
</gene>
<dbReference type="InterPro" id="IPR036388">
    <property type="entry name" value="WH-like_DNA-bd_sf"/>
</dbReference>